<dbReference type="Gene3D" id="1.10.510.10">
    <property type="entry name" value="Transferase(Phosphotransferase) domain 1"/>
    <property type="match status" value="1"/>
</dbReference>
<gene>
    <name evidence="10" type="ORF">E6K78_09620</name>
</gene>
<evidence type="ECO:0000256" key="4">
    <source>
        <dbReference type="ARBA" id="ARBA00022741"/>
    </source>
</evidence>
<evidence type="ECO:0000256" key="6">
    <source>
        <dbReference type="ARBA" id="ARBA00022840"/>
    </source>
</evidence>
<dbReference type="Pfam" id="PF00069">
    <property type="entry name" value="Pkinase"/>
    <property type="match status" value="1"/>
</dbReference>
<evidence type="ECO:0000256" key="3">
    <source>
        <dbReference type="ARBA" id="ARBA00022679"/>
    </source>
</evidence>
<dbReference type="PROSITE" id="PS00108">
    <property type="entry name" value="PROTEIN_KINASE_ST"/>
    <property type="match status" value="1"/>
</dbReference>
<dbReference type="EMBL" id="VBOY01000091">
    <property type="protein sequence ID" value="TMQ64266.1"/>
    <property type="molecule type" value="Genomic_DNA"/>
</dbReference>
<organism evidence="10 11">
    <name type="scientific">Eiseniibacteriota bacterium</name>
    <dbReference type="NCBI Taxonomy" id="2212470"/>
    <lineage>
        <taxon>Bacteria</taxon>
        <taxon>Candidatus Eiseniibacteriota</taxon>
    </lineage>
</organism>
<dbReference type="SMART" id="SM00028">
    <property type="entry name" value="TPR"/>
    <property type="match status" value="6"/>
</dbReference>
<dbReference type="Gene3D" id="3.30.200.20">
    <property type="entry name" value="Phosphorylase Kinase, domain 1"/>
    <property type="match status" value="1"/>
</dbReference>
<feature type="repeat" description="TPR" evidence="7">
    <location>
        <begin position="623"/>
        <end position="656"/>
    </location>
</feature>
<evidence type="ECO:0000256" key="1">
    <source>
        <dbReference type="ARBA" id="ARBA00012513"/>
    </source>
</evidence>
<feature type="domain" description="Protein kinase" evidence="9">
    <location>
        <begin position="14"/>
        <end position="277"/>
    </location>
</feature>
<dbReference type="PROSITE" id="PS50005">
    <property type="entry name" value="TPR"/>
    <property type="match status" value="2"/>
</dbReference>
<sequence length="760" mass="84419">MTTGDWIGRTLGRYRVEERLGSGGMGVVYRARDQHLERDVALKVLPSGAVADETSRARFRREAMTLARLSHPNIGLVLDFDDRDGVDFLVMEFVPGSTLAEKLAVAPLAEPEILSLGAQIADALDAAHEQAIIHRDLKPGNVMLTPRGQAKVLDFGLAKLLRTAAEEAPSVALTGPALVVGTLHYMAPEQLLGRTLDTRSDLFALGAVLYEAATGHPPFREKLATALVNQIVSQPPPTPRALAPGLSRELERVILKCLEKRPEDRFTSARQVAEELRRIASGPARVAEPEIGMPRIRSLAVLPLENLSRDPDQEFFADGMTEALIADLAKIGGLRVISRTSAMRYRGATKPLPEIARELGADVVVEGSVLRVGDRVRITAQLIEAASDRHLWAERYERDVRDVLGLQGEVAQAIASGIRVRVTEQDRARLAVGRTVDPEAHEAYLKGRHYWNQRTGQGLERAIAFFQRAIDRDPTYAPAYSGLADCYNILADRNSLPPDEAFPRAKEAALKALELEPDLAEGHTSLASVLWSYDWDWQGSEREYQRALELDPTYPTAHQWFAMLLGCLKRHDEGVAHSLEAVRLDPLSIILYTSAGDSYYYARRFDDAAAMYRKAIDFDSNFYQARFDLGRSLEQAGRYDEAIAEYQTGLKTSGDDPAYSPAMACTHGFAGHHEVARSILAAVMERSRQRYVAPYAIASIHASLGEVDQALTWLEKAYERKDRAMIYLQCNPRFDVLRNDPRFDALVRRMKFPSVEGSRV</sequence>
<dbReference type="GO" id="GO:0005524">
    <property type="term" value="F:ATP binding"/>
    <property type="evidence" value="ECO:0007669"/>
    <property type="project" value="UniProtKB-UniRule"/>
</dbReference>
<dbReference type="PROSITE" id="PS00107">
    <property type="entry name" value="PROTEIN_KINASE_ATP"/>
    <property type="match status" value="1"/>
</dbReference>
<keyword evidence="5" id="KW-0418">Kinase</keyword>
<dbReference type="InterPro" id="IPR000719">
    <property type="entry name" value="Prot_kinase_dom"/>
</dbReference>
<proteinExistence type="predicted"/>
<feature type="binding site" evidence="8">
    <location>
        <position position="43"/>
    </location>
    <ligand>
        <name>ATP</name>
        <dbReference type="ChEBI" id="CHEBI:30616"/>
    </ligand>
</feature>
<dbReference type="SUPFAM" id="SSF48452">
    <property type="entry name" value="TPR-like"/>
    <property type="match status" value="1"/>
</dbReference>
<dbReference type="PROSITE" id="PS50011">
    <property type="entry name" value="PROTEIN_KINASE_DOM"/>
    <property type="match status" value="1"/>
</dbReference>
<dbReference type="InterPro" id="IPR011009">
    <property type="entry name" value="Kinase-like_dom_sf"/>
</dbReference>
<keyword evidence="7" id="KW-0802">TPR repeat</keyword>
<dbReference type="InterPro" id="IPR019734">
    <property type="entry name" value="TPR_rpt"/>
</dbReference>
<keyword evidence="3" id="KW-0808">Transferase</keyword>
<dbReference type="InterPro" id="IPR017441">
    <property type="entry name" value="Protein_kinase_ATP_BS"/>
</dbReference>
<dbReference type="Pfam" id="PF13432">
    <property type="entry name" value="TPR_16"/>
    <property type="match status" value="1"/>
</dbReference>
<dbReference type="CDD" id="cd14014">
    <property type="entry name" value="STKc_PknB_like"/>
    <property type="match status" value="1"/>
</dbReference>
<dbReference type="FunFam" id="1.10.510.10:FF:000021">
    <property type="entry name" value="Serine/threonine protein kinase"/>
    <property type="match status" value="1"/>
</dbReference>
<evidence type="ECO:0000313" key="10">
    <source>
        <dbReference type="EMBL" id="TMQ64266.1"/>
    </source>
</evidence>
<dbReference type="NCBIfam" id="NF047558">
    <property type="entry name" value="TPR_END_plus"/>
    <property type="match status" value="1"/>
</dbReference>
<reference evidence="10 11" key="1">
    <citation type="journal article" date="2019" name="Nat. Microbiol.">
        <title>Mediterranean grassland soil C-N compound turnover is dependent on rainfall and depth, and is mediated by genomically divergent microorganisms.</title>
        <authorList>
            <person name="Diamond S."/>
            <person name="Andeer P.F."/>
            <person name="Li Z."/>
            <person name="Crits-Christoph A."/>
            <person name="Burstein D."/>
            <person name="Anantharaman K."/>
            <person name="Lane K.R."/>
            <person name="Thomas B.C."/>
            <person name="Pan C."/>
            <person name="Northen T.R."/>
            <person name="Banfield J.F."/>
        </authorList>
    </citation>
    <scope>NUCLEOTIDE SEQUENCE [LARGE SCALE GENOMIC DNA]</scope>
    <source>
        <strain evidence="10">WS_8</strain>
    </source>
</reference>
<dbReference type="Gene3D" id="1.25.40.10">
    <property type="entry name" value="Tetratricopeptide repeat domain"/>
    <property type="match status" value="2"/>
</dbReference>
<evidence type="ECO:0000313" key="11">
    <source>
        <dbReference type="Proteomes" id="UP000316609"/>
    </source>
</evidence>
<comment type="caution">
    <text evidence="10">The sequence shown here is derived from an EMBL/GenBank/DDBJ whole genome shotgun (WGS) entry which is preliminary data.</text>
</comment>
<evidence type="ECO:0000256" key="8">
    <source>
        <dbReference type="PROSITE-ProRule" id="PRU10141"/>
    </source>
</evidence>
<dbReference type="PANTHER" id="PTHR43289:SF34">
    <property type="entry name" value="SERINE_THREONINE-PROTEIN KINASE YBDM-RELATED"/>
    <property type="match status" value="1"/>
</dbReference>
<dbReference type="EC" id="2.7.11.1" evidence="1"/>
<dbReference type="SMART" id="SM00220">
    <property type="entry name" value="S_TKc"/>
    <property type="match status" value="1"/>
</dbReference>
<dbReference type="GO" id="GO:0004674">
    <property type="term" value="F:protein serine/threonine kinase activity"/>
    <property type="evidence" value="ECO:0007669"/>
    <property type="project" value="UniProtKB-KW"/>
</dbReference>
<dbReference type="Pfam" id="PF13181">
    <property type="entry name" value="TPR_8"/>
    <property type="match status" value="1"/>
</dbReference>
<keyword evidence="4 8" id="KW-0547">Nucleotide-binding</keyword>
<keyword evidence="2" id="KW-0723">Serine/threonine-protein kinase</keyword>
<dbReference type="Proteomes" id="UP000316609">
    <property type="component" value="Unassembled WGS sequence"/>
</dbReference>
<keyword evidence="6 8" id="KW-0067">ATP-binding</keyword>
<protein>
    <recommendedName>
        <fullName evidence="1">non-specific serine/threonine protein kinase</fullName>
        <ecNumber evidence="1">2.7.11.1</ecNumber>
    </recommendedName>
</protein>
<dbReference type="InterPro" id="IPR008271">
    <property type="entry name" value="Ser/Thr_kinase_AS"/>
</dbReference>
<evidence type="ECO:0000259" key="9">
    <source>
        <dbReference type="PROSITE" id="PS50011"/>
    </source>
</evidence>
<name>A0A538TKW9_UNCEI</name>
<dbReference type="PANTHER" id="PTHR43289">
    <property type="entry name" value="MITOGEN-ACTIVATED PROTEIN KINASE KINASE KINASE 20-RELATED"/>
    <property type="match status" value="1"/>
</dbReference>
<evidence type="ECO:0000256" key="5">
    <source>
        <dbReference type="ARBA" id="ARBA00022777"/>
    </source>
</evidence>
<dbReference type="Gene3D" id="3.40.50.10610">
    <property type="entry name" value="ABC-type transport auxiliary lipoprotein component"/>
    <property type="match status" value="1"/>
</dbReference>
<evidence type="ECO:0000256" key="7">
    <source>
        <dbReference type="PROSITE-ProRule" id="PRU00339"/>
    </source>
</evidence>
<dbReference type="SUPFAM" id="SSF56112">
    <property type="entry name" value="Protein kinase-like (PK-like)"/>
    <property type="match status" value="1"/>
</dbReference>
<accession>A0A538TKW9</accession>
<dbReference type="InterPro" id="IPR011990">
    <property type="entry name" value="TPR-like_helical_dom_sf"/>
</dbReference>
<evidence type="ECO:0000256" key="2">
    <source>
        <dbReference type="ARBA" id="ARBA00022527"/>
    </source>
</evidence>
<dbReference type="AlphaFoldDB" id="A0A538TKW9"/>
<feature type="repeat" description="TPR" evidence="7">
    <location>
        <begin position="589"/>
        <end position="622"/>
    </location>
</feature>